<protein>
    <submittedName>
        <fullName evidence="4">Phosphate/phosphite/phosphonate ABC transporter, periplasmic binding protein</fullName>
    </submittedName>
</protein>
<evidence type="ECO:0000256" key="2">
    <source>
        <dbReference type="ARBA" id="ARBA00022729"/>
    </source>
</evidence>
<dbReference type="RefSeq" id="WP_005878390.1">
    <property type="nucleotide sequence ID" value="NZ_CABMNL010000001.1"/>
</dbReference>
<feature type="chain" id="PRO_5002932796" evidence="3">
    <location>
        <begin position="23"/>
        <end position="285"/>
    </location>
</feature>
<evidence type="ECO:0000256" key="3">
    <source>
        <dbReference type="SAM" id="SignalP"/>
    </source>
</evidence>
<dbReference type="Pfam" id="PF12974">
    <property type="entry name" value="Phosphonate-bd"/>
    <property type="match status" value="1"/>
</dbReference>
<dbReference type="CDD" id="cd13572">
    <property type="entry name" value="PBP2_PnhD_2"/>
    <property type="match status" value="1"/>
</dbReference>
<keyword evidence="5" id="KW-1185">Reference proteome</keyword>
<organism evidence="4 5">
    <name type="scientific">Oxalobacter paraformigenes</name>
    <dbReference type="NCBI Taxonomy" id="556268"/>
    <lineage>
        <taxon>Bacteria</taxon>
        <taxon>Pseudomonadati</taxon>
        <taxon>Pseudomonadota</taxon>
        <taxon>Betaproteobacteria</taxon>
        <taxon>Burkholderiales</taxon>
        <taxon>Oxalobacteraceae</taxon>
        <taxon>Oxalobacter</taxon>
    </lineage>
</organism>
<dbReference type="NCBIfam" id="TIGR01098">
    <property type="entry name" value="3A0109s03R"/>
    <property type="match status" value="1"/>
</dbReference>
<dbReference type="InterPro" id="IPR005770">
    <property type="entry name" value="PhnD"/>
</dbReference>
<keyword evidence="2 3" id="KW-0732">Signal</keyword>
<dbReference type="GO" id="GO:0043190">
    <property type="term" value="C:ATP-binding cassette (ABC) transporter complex"/>
    <property type="evidence" value="ECO:0007669"/>
    <property type="project" value="InterPro"/>
</dbReference>
<dbReference type="eggNOG" id="COG3221">
    <property type="taxonomic scope" value="Bacteria"/>
</dbReference>
<evidence type="ECO:0000313" key="5">
    <source>
        <dbReference type="Proteomes" id="UP000003973"/>
    </source>
</evidence>
<evidence type="ECO:0000313" key="4">
    <source>
        <dbReference type="EMBL" id="EEO28573.1"/>
    </source>
</evidence>
<dbReference type="PANTHER" id="PTHR35841:SF1">
    <property type="entry name" value="PHOSPHONATES-BINDING PERIPLASMIC PROTEIN"/>
    <property type="match status" value="1"/>
</dbReference>
<dbReference type="AlphaFoldDB" id="C3X5T7"/>
<dbReference type="PANTHER" id="PTHR35841">
    <property type="entry name" value="PHOSPHONATES-BINDING PERIPLASMIC PROTEIN"/>
    <property type="match status" value="1"/>
</dbReference>
<comment type="similarity">
    <text evidence="1">Belongs to the phosphate/phosphite/phosphonate binding protein family.</text>
</comment>
<dbReference type="GO" id="GO:0055085">
    <property type="term" value="P:transmembrane transport"/>
    <property type="evidence" value="ECO:0007669"/>
    <property type="project" value="InterPro"/>
</dbReference>
<sequence>MKKCISLCCLVLFSLLSVTAYAANPDPSTLKVALLPDENAATIIKKNRPLQEYLEKKLDKKVELVVTTDYSSMIEAMRHGRLDLAYFGPLSYVLAKQKSDIEPFAAIRQKGKTTYQAVLIANTAAGIDKIGDIAGKDVAFGDKASTSSHLIPKSMLAEKNLFAGKNYREHFVGAHDAVAMSVQNGHAQAGGLSKPIFETLVQRGMINPEKVKLVAESKPFPQYPWTMRSDLDPKLKQKIRAAFVEIDDPAILKPFKAEGFGRVTDKDYDVVRNLGGLLKLDFSKF</sequence>
<gene>
    <name evidence="4" type="ORF">OFAG_01726</name>
</gene>
<dbReference type="Proteomes" id="UP000003973">
    <property type="component" value="Unassembled WGS sequence"/>
</dbReference>
<name>C3X5T7_9BURK</name>
<evidence type="ECO:0000256" key="1">
    <source>
        <dbReference type="ARBA" id="ARBA00007162"/>
    </source>
</evidence>
<proteinExistence type="inferred from homology"/>
<reference evidence="4" key="1">
    <citation type="submission" date="2011-10" db="EMBL/GenBank/DDBJ databases">
        <title>The Genome Sequence of Oxalobacter formigenes HOxBLS.</title>
        <authorList>
            <consortium name="The Broad Institute Genome Sequencing Platform"/>
            <person name="Earl A."/>
            <person name="Ward D."/>
            <person name="Feldgarden M."/>
            <person name="Gevers D."/>
            <person name="Allison M.J."/>
            <person name="Humphrey S."/>
            <person name="Young S.K."/>
            <person name="Zeng Q."/>
            <person name="Gargeya S."/>
            <person name="Fitzgerald M."/>
            <person name="Haas B."/>
            <person name="Abouelleil A."/>
            <person name="Alvarado L."/>
            <person name="Arachchi H.M."/>
            <person name="Berlin A."/>
            <person name="Brown A."/>
            <person name="Chapman S.B."/>
            <person name="Chen Z."/>
            <person name="Dunbar C."/>
            <person name="Freedman E."/>
            <person name="Gearin G."/>
            <person name="Goldberg J."/>
            <person name="Griggs A."/>
            <person name="Gujja S."/>
            <person name="Heiman D."/>
            <person name="Howarth C."/>
            <person name="Larson L."/>
            <person name="Lui A."/>
            <person name="MacDonald P.J.P."/>
            <person name="Montmayeur A."/>
            <person name="Murphy C."/>
            <person name="Neiman D."/>
            <person name="Pearson M."/>
            <person name="Priest M."/>
            <person name="Roberts A."/>
            <person name="Saif S."/>
            <person name="Shea T."/>
            <person name="Shenoy N."/>
            <person name="Sisk P."/>
            <person name="Stolte C."/>
            <person name="Sykes S."/>
            <person name="Wortman J."/>
            <person name="Nusbaum C."/>
            <person name="Birren B."/>
        </authorList>
    </citation>
    <scope>NUCLEOTIDE SEQUENCE [LARGE SCALE GENOMIC DNA]</scope>
    <source>
        <strain evidence="4">HOxBLS</strain>
    </source>
</reference>
<accession>C3X5T7</accession>
<dbReference type="EMBL" id="ACDP02000001">
    <property type="protein sequence ID" value="EEO28573.1"/>
    <property type="molecule type" value="Genomic_DNA"/>
</dbReference>
<dbReference type="Gene3D" id="3.40.190.10">
    <property type="entry name" value="Periplasmic binding protein-like II"/>
    <property type="match status" value="2"/>
</dbReference>
<comment type="caution">
    <text evidence="4">The sequence shown here is derived from an EMBL/GenBank/DDBJ whole genome shotgun (WGS) entry which is preliminary data.</text>
</comment>
<feature type="signal peptide" evidence="3">
    <location>
        <begin position="1"/>
        <end position="22"/>
    </location>
</feature>
<dbReference type="HOGENOM" id="CLU_051472_6_4_4"/>
<dbReference type="SUPFAM" id="SSF53850">
    <property type="entry name" value="Periplasmic binding protein-like II"/>
    <property type="match status" value="1"/>
</dbReference>